<name>A0A2S4UQL8_9BASI</name>
<dbReference type="VEuPathDB" id="FungiDB:PSHT_02727"/>
<gene>
    <name evidence="1" type="ORF">PSTT_13683</name>
</gene>
<accession>A0A2S4UQL8</accession>
<proteinExistence type="predicted"/>
<keyword evidence="2" id="KW-1185">Reference proteome</keyword>
<evidence type="ECO:0000313" key="2">
    <source>
        <dbReference type="Proteomes" id="UP000239156"/>
    </source>
</evidence>
<protein>
    <submittedName>
        <fullName evidence="1">Uncharacterized protein</fullName>
    </submittedName>
</protein>
<dbReference type="VEuPathDB" id="FungiDB:PSTT_13683"/>
<reference evidence="1" key="1">
    <citation type="submission" date="2017-12" db="EMBL/GenBank/DDBJ databases">
        <title>Gene loss provides genomic basis for host adaptation in cereal stripe rust fungi.</title>
        <authorList>
            <person name="Xia C."/>
        </authorList>
    </citation>
    <scope>NUCLEOTIDE SEQUENCE [LARGE SCALE GENOMIC DNA]</scope>
    <source>
        <strain evidence="1">93-210</strain>
    </source>
</reference>
<comment type="caution">
    <text evidence="1">The sequence shown here is derived from an EMBL/GenBank/DDBJ whole genome shotgun (WGS) entry which is preliminary data.</text>
</comment>
<dbReference type="AlphaFoldDB" id="A0A2S4UQL8"/>
<evidence type="ECO:0000313" key="1">
    <source>
        <dbReference type="EMBL" id="POV99598.1"/>
    </source>
</evidence>
<sequence>MAGGCPRGVLRSTPARFFFLAGATRLIRSEILHQFSVRSDTSSRQCHCLHEETTGNDPLGVHAGPVWKSPRISVGSTVKYARGVLVVVADDAYTDTC</sequence>
<organism evidence="1 2">
    <name type="scientific">Puccinia striiformis</name>
    <dbReference type="NCBI Taxonomy" id="27350"/>
    <lineage>
        <taxon>Eukaryota</taxon>
        <taxon>Fungi</taxon>
        <taxon>Dikarya</taxon>
        <taxon>Basidiomycota</taxon>
        <taxon>Pucciniomycotina</taxon>
        <taxon>Pucciniomycetes</taxon>
        <taxon>Pucciniales</taxon>
        <taxon>Pucciniaceae</taxon>
        <taxon>Puccinia</taxon>
    </lineage>
</organism>
<dbReference type="EMBL" id="PKSL01000197">
    <property type="protein sequence ID" value="POV99598.1"/>
    <property type="molecule type" value="Genomic_DNA"/>
</dbReference>
<dbReference type="Proteomes" id="UP000239156">
    <property type="component" value="Unassembled WGS sequence"/>
</dbReference>